<name>A0AAV5T4F3_9BILA</name>
<keyword evidence="2" id="KW-0963">Cytoplasm</keyword>
<reference evidence="10" key="1">
    <citation type="submission" date="2023-10" db="EMBL/GenBank/DDBJ databases">
        <title>Genome assembly of Pristionchus species.</title>
        <authorList>
            <person name="Yoshida K."/>
            <person name="Sommer R.J."/>
        </authorList>
    </citation>
    <scope>NUCLEOTIDE SEQUENCE</scope>
    <source>
        <strain evidence="10">RS0144</strain>
    </source>
</reference>
<evidence type="ECO:0000313" key="11">
    <source>
        <dbReference type="Proteomes" id="UP001432027"/>
    </source>
</evidence>
<proteinExistence type="inferred from homology"/>
<dbReference type="GO" id="GO:0005739">
    <property type="term" value="C:mitochondrion"/>
    <property type="evidence" value="ECO:0007669"/>
    <property type="project" value="TreeGrafter"/>
</dbReference>
<dbReference type="PANTHER" id="PTHR10920">
    <property type="entry name" value="RIBOSOMAL RNA METHYLTRANSFERASE"/>
    <property type="match status" value="1"/>
</dbReference>
<accession>A0AAV5T4F3</accession>
<comment type="similarity">
    <text evidence="1">Belongs to the class I-like SAM-binding methyltransferase superfamily. RNA methyltransferase RlmE family.</text>
</comment>
<evidence type="ECO:0000313" key="10">
    <source>
        <dbReference type="EMBL" id="GMS88469.1"/>
    </source>
</evidence>
<feature type="domain" description="Ribosomal RNA methyltransferase FtsJ" evidence="9">
    <location>
        <begin position="62"/>
        <end position="242"/>
    </location>
</feature>
<dbReference type="Proteomes" id="UP001432027">
    <property type="component" value="Unassembled WGS sequence"/>
</dbReference>
<evidence type="ECO:0000256" key="4">
    <source>
        <dbReference type="ARBA" id="ARBA00022603"/>
    </source>
</evidence>
<dbReference type="GO" id="GO:0008650">
    <property type="term" value="F:rRNA (uridine-2'-O-)-methyltransferase activity"/>
    <property type="evidence" value="ECO:0007669"/>
    <property type="project" value="TreeGrafter"/>
</dbReference>
<dbReference type="InterPro" id="IPR050082">
    <property type="entry name" value="RNA_methyltr_RlmE"/>
</dbReference>
<dbReference type="PIRSF" id="PIRSF005461">
    <property type="entry name" value="23S_rRNA_mtase"/>
    <property type="match status" value="1"/>
</dbReference>
<dbReference type="PANTHER" id="PTHR10920:SF18">
    <property type="entry name" value="RRNA METHYLTRANSFERASE 2, MITOCHONDRIAL"/>
    <property type="match status" value="1"/>
</dbReference>
<dbReference type="EMBL" id="BTSX01000003">
    <property type="protein sequence ID" value="GMS88469.1"/>
    <property type="molecule type" value="Genomic_DNA"/>
</dbReference>
<feature type="non-terminal residue" evidence="10">
    <location>
        <position position="1"/>
    </location>
</feature>
<dbReference type="SUPFAM" id="SSF53335">
    <property type="entry name" value="S-adenosyl-L-methionine-dependent methyltransferases"/>
    <property type="match status" value="1"/>
</dbReference>
<sequence>RTIEISCDSIDFSINQSILMATVMQLFCVSRRLASKAARTTAKYLKRQAEDPYCVAAREHNYRARSAFKLREIDDKHKLIRPGCTVVDVGAAPGSWSQVAVERSEGGLVVGIDLQAMLPLPGATLLSSMDIREKKTHEAMREALKGRSVDVVLSDMAPSPTGDKSTDHIRLISLCRMVLSLTQQTDSPIPLARDGVFLCKIWDGSERGDFMAELRRVFSSVRLVKPEASRDSSAEMYILSKNPIVGKQ</sequence>
<dbReference type="HAMAP" id="MF_01547">
    <property type="entry name" value="RNA_methyltr_E"/>
    <property type="match status" value="1"/>
</dbReference>
<evidence type="ECO:0000256" key="7">
    <source>
        <dbReference type="ARBA" id="ARBA00041184"/>
    </source>
</evidence>
<evidence type="ECO:0000259" key="9">
    <source>
        <dbReference type="Pfam" id="PF01728"/>
    </source>
</evidence>
<evidence type="ECO:0000256" key="6">
    <source>
        <dbReference type="ARBA" id="ARBA00022691"/>
    </source>
</evidence>
<evidence type="ECO:0000256" key="5">
    <source>
        <dbReference type="ARBA" id="ARBA00022679"/>
    </source>
</evidence>
<dbReference type="Gene3D" id="3.40.50.150">
    <property type="entry name" value="Vaccinia Virus protein VP39"/>
    <property type="match status" value="1"/>
</dbReference>
<evidence type="ECO:0000256" key="2">
    <source>
        <dbReference type="ARBA" id="ARBA00022490"/>
    </source>
</evidence>
<dbReference type="InterPro" id="IPR002877">
    <property type="entry name" value="RNA_MeTrfase_FtsJ_dom"/>
</dbReference>
<comment type="caution">
    <text evidence="10">The sequence shown here is derived from an EMBL/GenBank/DDBJ whole genome shotgun (WGS) entry which is preliminary data.</text>
</comment>
<keyword evidence="3" id="KW-0698">rRNA processing</keyword>
<gene>
    <name evidence="10" type="ORF">PENTCL1PPCAC_10644</name>
</gene>
<organism evidence="10 11">
    <name type="scientific">Pristionchus entomophagus</name>
    <dbReference type="NCBI Taxonomy" id="358040"/>
    <lineage>
        <taxon>Eukaryota</taxon>
        <taxon>Metazoa</taxon>
        <taxon>Ecdysozoa</taxon>
        <taxon>Nematoda</taxon>
        <taxon>Chromadorea</taxon>
        <taxon>Rhabditida</taxon>
        <taxon>Rhabditina</taxon>
        <taxon>Diplogasteromorpha</taxon>
        <taxon>Diplogasteroidea</taxon>
        <taxon>Neodiplogasteridae</taxon>
        <taxon>Pristionchus</taxon>
    </lineage>
</organism>
<evidence type="ECO:0000256" key="8">
    <source>
        <dbReference type="PIRSR" id="PIRSR005461-1"/>
    </source>
</evidence>
<feature type="active site" description="Proton acceptor" evidence="8">
    <location>
        <position position="200"/>
    </location>
</feature>
<dbReference type="FunFam" id="3.40.50.150:FF:000220">
    <property type="entry name" value="CAMK protein kinase"/>
    <property type="match status" value="1"/>
</dbReference>
<dbReference type="InterPro" id="IPR015507">
    <property type="entry name" value="rRNA-MeTfrase_E"/>
</dbReference>
<dbReference type="Pfam" id="PF01728">
    <property type="entry name" value="FtsJ"/>
    <property type="match status" value="1"/>
</dbReference>
<dbReference type="InterPro" id="IPR029063">
    <property type="entry name" value="SAM-dependent_MTases_sf"/>
</dbReference>
<keyword evidence="4" id="KW-0489">Methyltransferase</keyword>
<keyword evidence="11" id="KW-1185">Reference proteome</keyword>
<protein>
    <recommendedName>
        <fullName evidence="7">rRNA methyltransferase 2, mitochondrial</fullName>
    </recommendedName>
</protein>
<evidence type="ECO:0000256" key="1">
    <source>
        <dbReference type="ARBA" id="ARBA00009258"/>
    </source>
</evidence>
<dbReference type="AlphaFoldDB" id="A0AAV5T4F3"/>
<keyword evidence="5" id="KW-0808">Transferase</keyword>
<keyword evidence="6 8" id="KW-0949">S-adenosyl-L-methionine</keyword>
<evidence type="ECO:0000256" key="3">
    <source>
        <dbReference type="ARBA" id="ARBA00022552"/>
    </source>
</evidence>